<proteinExistence type="predicted"/>
<dbReference type="STRING" id="497965.Cyan7822_5447"/>
<name>E0U965_GLOV7</name>
<accession>E0U965</accession>
<evidence type="ECO:0000313" key="2">
    <source>
        <dbReference type="Proteomes" id="UP000008206"/>
    </source>
</evidence>
<dbReference type="AlphaFoldDB" id="E0U965"/>
<dbReference type="KEGG" id="cyj:Cyan7822_5447"/>
<reference evidence="2" key="1">
    <citation type="journal article" date="2011" name="MBio">
        <title>Novel metabolic attributes of the genus Cyanothece, comprising a group of unicellular nitrogen-fixing Cyanobacteria.</title>
        <authorList>
            <person name="Bandyopadhyay A."/>
            <person name="Elvitigala T."/>
            <person name="Welsh E."/>
            <person name="Stockel J."/>
            <person name="Liberton M."/>
            <person name="Min H."/>
            <person name="Sherman L.A."/>
            <person name="Pakrasi H.B."/>
        </authorList>
    </citation>
    <scope>NUCLEOTIDE SEQUENCE [LARGE SCALE GENOMIC DNA]</scope>
    <source>
        <strain evidence="2">PCC 7822</strain>
    </source>
</reference>
<gene>
    <name evidence="1" type="ordered locus">Cyan7822_5447</name>
</gene>
<protein>
    <submittedName>
        <fullName evidence="1">Uncharacterized protein</fullName>
    </submittedName>
</protein>
<keyword evidence="2" id="KW-1185">Reference proteome</keyword>
<evidence type="ECO:0000313" key="1">
    <source>
        <dbReference type="EMBL" id="ADN17323.1"/>
    </source>
</evidence>
<organism evidence="1 2">
    <name type="scientific">Gloeothece verrucosa (strain PCC 7822)</name>
    <name type="common">Cyanothece sp. (strain PCC 7822)</name>
    <dbReference type="NCBI Taxonomy" id="497965"/>
    <lineage>
        <taxon>Bacteria</taxon>
        <taxon>Bacillati</taxon>
        <taxon>Cyanobacteriota</taxon>
        <taxon>Cyanophyceae</taxon>
        <taxon>Oscillatoriophycideae</taxon>
        <taxon>Chroococcales</taxon>
        <taxon>Aphanothecaceae</taxon>
        <taxon>Gloeothece</taxon>
        <taxon>Gloeothece verrucosa</taxon>
    </lineage>
</organism>
<dbReference type="Proteomes" id="UP000008206">
    <property type="component" value="Chromosome"/>
</dbReference>
<dbReference type="eggNOG" id="ENOG50339XB">
    <property type="taxonomic scope" value="Bacteria"/>
</dbReference>
<dbReference type="HOGENOM" id="CLU_198120_0_0_3"/>
<sequence>MAFLRQYIAPLVAVIIFLVALVVVSARTFLPAGLSGPAPTDDLGLAIPKTLDQVYPSSLTRSY</sequence>
<dbReference type="EMBL" id="CP002198">
    <property type="protein sequence ID" value="ADN17323.1"/>
    <property type="molecule type" value="Genomic_DNA"/>
</dbReference>
<dbReference type="RefSeq" id="WP_013325361.1">
    <property type="nucleotide sequence ID" value="NC_014501.1"/>
</dbReference>